<dbReference type="Proteomes" id="UP000003929">
    <property type="component" value="Segment"/>
</dbReference>
<proteinExistence type="predicted"/>
<feature type="transmembrane region" description="Helical" evidence="1">
    <location>
        <begin position="53"/>
        <end position="81"/>
    </location>
</feature>
<feature type="transmembrane region" description="Helical" evidence="1">
    <location>
        <begin position="12"/>
        <end position="33"/>
    </location>
</feature>
<keyword evidence="1" id="KW-0472">Membrane</keyword>
<sequence length="85" mass="9243">MAFIAGIGLGTLLSILARLVLVIGGAISVYYIYRTFSTTFQGVEQAAPIAGGALAVMAAFFMMFPIFMIMFMMMTLMISLVRVFD</sequence>
<evidence type="ECO:0000313" key="3">
    <source>
        <dbReference type="Proteomes" id="UP000003929"/>
    </source>
</evidence>
<dbReference type="RefSeq" id="YP_009666068.1">
    <property type="nucleotide sequence ID" value="NC_043427.1"/>
</dbReference>
<dbReference type="KEGG" id="vg:40526250"/>
<reference evidence="2 3" key="1">
    <citation type="journal article" date="2012" name="Proc. Natl. Acad. Sci. U.S.A.">
        <title>Archaeal virus with exceptional virion architecture and the largest single-stranded DNA genome.</title>
        <authorList>
            <person name="Mochizuki T."/>
            <person name="Krupovic M."/>
            <person name="Pehau-Arnaudet G."/>
            <person name="Sako Y."/>
            <person name="Forterre P."/>
            <person name="Prangishvili D."/>
        </authorList>
    </citation>
    <scope>NUCLEOTIDE SEQUENCE [LARGE SCALE GENOMIC DNA]</scope>
</reference>
<organism evidence="2 3">
    <name type="scientific">Alphaspiravirus yamagawaense</name>
    <dbReference type="NCBI Taxonomy" id="1157339"/>
    <lineage>
        <taxon>Viruses</taxon>
        <taxon>Viruses incertae sedis</taxon>
        <taxon>Spiraviridae</taxon>
        <taxon>Alphaspiravirus</taxon>
    </lineage>
</organism>
<gene>
    <name evidence="2" type="primary">23-85</name>
</gene>
<keyword evidence="1" id="KW-0812">Transmembrane</keyword>
<evidence type="ECO:0000313" key="2">
    <source>
        <dbReference type="EMBL" id="CCG27836.1"/>
    </source>
</evidence>
<accession>J7QDG0</accession>
<protein>
    <submittedName>
        <fullName evidence="2">Uncharacterized protein</fullName>
    </submittedName>
</protein>
<keyword evidence="3" id="KW-1185">Reference proteome</keyword>
<dbReference type="GeneID" id="40526250"/>
<name>J7QDG0_9VIRU</name>
<evidence type="ECO:0000256" key="1">
    <source>
        <dbReference type="SAM" id="Phobius"/>
    </source>
</evidence>
<dbReference type="EMBL" id="HE681887">
    <property type="protein sequence ID" value="CCG27836.1"/>
    <property type="molecule type" value="Genomic_DNA"/>
</dbReference>
<keyword evidence="1" id="KW-1133">Transmembrane helix</keyword>